<feature type="region of interest" description="Disordered" evidence="2">
    <location>
        <begin position="215"/>
        <end position="235"/>
    </location>
</feature>
<feature type="compositionally biased region" description="Low complexity" evidence="2">
    <location>
        <begin position="173"/>
        <end position="191"/>
    </location>
</feature>
<evidence type="ECO:0000256" key="2">
    <source>
        <dbReference type="SAM" id="MobiDB-lite"/>
    </source>
</evidence>
<feature type="region of interest" description="Disordered" evidence="2">
    <location>
        <begin position="521"/>
        <end position="547"/>
    </location>
</feature>
<feature type="compositionally biased region" description="Polar residues" evidence="2">
    <location>
        <begin position="19"/>
        <end position="28"/>
    </location>
</feature>
<gene>
    <name evidence="3" type="ORF">PPYR1160_LOCUS8856</name>
</gene>
<feature type="compositionally biased region" description="Basic and acidic residues" evidence="2">
    <location>
        <begin position="56"/>
        <end position="70"/>
    </location>
</feature>
<protein>
    <submittedName>
        <fullName evidence="3">Uncharacterized protein</fullName>
    </submittedName>
</protein>
<organism evidence="3">
    <name type="scientific">Pinguiococcus pyrenoidosus</name>
    <dbReference type="NCBI Taxonomy" id="172671"/>
    <lineage>
        <taxon>Eukaryota</taxon>
        <taxon>Sar</taxon>
        <taxon>Stramenopiles</taxon>
        <taxon>Ochrophyta</taxon>
        <taxon>Pinguiophyceae</taxon>
        <taxon>Pinguiochrysidales</taxon>
        <taxon>Pinguiochrysidaceae</taxon>
        <taxon>Pinguiococcus</taxon>
    </lineage>
</organism>
<feature type="compositionally biased region" description="Basic and acidic residues" evidence="2">
    <location>
        <begin position="347"/>
        <end position="363"/>
    </location>
</feature>
<evidence type="ECO:0000313" key="3">
    <source>
        <dbReference type="EMBL" id="CAD8259354.1"/>
    </source>
</evidence>
<feature type="compositionally biased region" description="Basic and acidic residues" evidence="2">
    <location>
        <begin position="521"/>
        <end position="534"/>
    </location>
</feature>
<keyword evidence="1" id="KW-0175">Coiled coil</keyword>
<feature type="region of interest" description="Disordered" evidence="2">
    <location>
        <begin position="1"/>
        <end position="37"/>
    </location>
</feature>
<feature type="coiled-coil region" evidence="1">
    <location>
        <begin position="416"/>
        <end position="488"/>
    </location>
</feature>
<reference evidence="3" key="1">
    <citation type="submission" date="2021-01" db="EMBL/GenBank/DDBJ databases">
        <authorList>
            <person name="Corre E."/>
            <person name="Pelletier E."/>
            <person name="Niang G."/>
            <person name="Scheremetjew M."/>
            <person name="Finn R."/>
            <person name="Kale V."/>
            <person name="Holt S."/>
            <person name="Cochrane G."/>
            <person name="Meng A."/>
            <person name="Brown T."/>
            <person name="Cohen L."/>
        </authorList>
    </citation>
    <scope>NUCLEOTIDE SEQUENCE</scope>
    <source>
        <strain evidence="3">CCMP2078</strain>
    </source>
</reference>
<sequence>MNTAAWGAPDLDDVAITEASASQAPSTTEARDENASMSGLGKAMQSLASDFIADVTKADETTEDVPKTEETNGAADEDQVAEGEANEATKEADSNVYAAVQDIVMDAAAPLVDAMSAATVEETSKEDEQAAGYAEDDAAATAPEASEPQNTAEADAVVPQEPMPELEQETEEAPGVPEAEAAEEAPAVAEASAEDASIPLDVEVPAVAENYFPQPEAETADDTQVDTDAQQEDEGLLRDGEVRHARVLVEAVEEDITGALQPDGVLGQMHTEAVSKMEAVAADAAAFGESWTGRGEGTGESVTDENSLGSFPIKGAKVPAFIATEGVAFEELQDNRKPFSPFSSSTEPEKPDEAARPRRRTEGDATLSLAVQNSSVLAQEAAEVLDVATPYEQLQDVLASSGSGTEAPSAALAYDNEKQTVEIEQLKTERTGLLEKLSGAADALGQLEELRKQVAELLTKNETLQGLLAKATGEVEQLRAEKEAYMNGGSSPAAEEHVATENEEAVANVAAEVSSAGAEVEKEVQKLTESEQEKGSSSLAQRILPFW</sequence>
<feature type="region of interest" description="Disordered" evidence="2">
    <location>
        <begin position="54"/>
        <end position="93"/>
    </location>
</feature>
<feature type="compositionally biased region" description="Acidic residues" evidence="2">
    <location>
        <begin position="218"/>
        <end position="234"/>
    </location>
</feature>
<evidence type="ECO:0000256" key="1">
    <source>
        <dbReference type="SAM" id="Coils"/>
    </source>
</evidence>
<name>A0A7R9YD96_9STRA</name>
<feature type="region of interest" description="Disordered" evidence="2">
    <location>
        <begin position="333"/>
        <end position="363"/>
    </location>
</feature>
<dbReference type="EMBL" id="HBEA01011589">
    <property type="protein sequence ID" value="CAD8259354.1"/>
    <property type="molecule type" value="Transcribed_RNA"/>
</dbReference>
<feature type="compositionally biased region" description="Acidic residues" evidence="2">
    <location>
        <begin position="75"/>
        <end position="85"/>
    </location>
</feature>
<accession>A0A7R9YD96</accession>
<proteinExistence type="predicted"/>
<dbReference type="AlphaFoldDB" id="A0A7R9YD96"/>
<feature type="region of interest" description="Disordered" evidence="2">
    <location>
        <begin position="118"/>
        <end position="197"/>
    </location>
</feature>